<reference evidence="9" key="3">
    <citation type="journal article" date="2018" name="Vet. Microbiol.">
        <title>Molecular epidemiology of methicillin-resistant staphylococci amongst veterinary personnel, personnel-owned pets, patients and the hospital environment of two companion animal veterinary hospitals.</title>
        <authorList>
            <person name="Worthing K.A."/>
            <person name="Brown J."/>
            <person name="Gerber L."/>
            <person name="Abraham S."/>
            <person name="Trott D."/>
            <person name="Norris J.M."/>
        </authorList>
    </citation>
    <scope>NUCLEOTIDE SEQUENCE [LARGE SCALE GENOMIC DNA]</scope>
    <source>
        <strain evidence="9">ST496-2</strain>
    </source>
</reference>
<dbReference type="Pfam" id="PF02080">
    <property type="entry name" value="TrkA_C"/>
    <property type="match status" value="1"/>
</dbReference>
<accession>A0A161WJS9</accession>
<dbReference type="InterPro" id="IPR006037">
    <property type="entry name" value="RCK_C"/>
</dbReference>
<dbReference type="GO" id="GO:0008324">
    <property type="term" value="F:monoatomic cation transmembrane transporter activity"/>
    <property type="evidence" value="ECO:0007669"/>
    <property type="project" value="InterPro"/>
</dbReference>
<dbReference type="EMBL" id="AAXKXX010000010">
    <property type="protein sequence ID" value="EGQ4385023.1"/>
    <property type="molecule type" value="Genomic_DNA"/>
</dbReference>
<dbReference type="Proteomes" id="UP000256409">
    <property type="component" value="Unassembled WGS sequence"/>
</dbReference>
<dbReference type="RefSeq" id="WP_014612744.1">
    <property type="nucleotide sequence ID" value="NZ_AP019372.1"/>
</dbReference>
<gene>
    <name evidence="3" type="ORF">DD902_00340</name>
    <name evidence="4" type="ORF">DD924_01605</name>
    <name evidence="6" type="ORF">DV961_02690</name>
    <name evidence="2" type="ORF">EGV54_07940</name>
    <name evidence="5" type="ORF">JGZ15_00435</name>
</gene>
<dbReference type="OMA" id="DPDTCQA"/>
<dbReference type="Proteomes" id="UP000246351">
    <property type="component" value="Unassembled WGS sequence"/>
</dbReference>
<organism evidence="4 7">
    <name type="scientific">Staphylococcus pseudintermedius</name>
    <dbReference type="NCBI Taxonomy" id="283734"/>
    <lineage>
        <taxon>Bacteria</taxon>
        <taxon>Bacillati</taxon>
        <taxon>Bacillota</taxon>
        <taxon>Bacilli</taxon>
        <taxon>Bacillales</taxon>
        <taxon>Staphylococcaceae</taxon>
        <taxon>Staphylococcus</taxon>
        <taxon>Staphylococcus intermedius group</taxon>
    </lineage>
</organism>
<dbReference type="Proteomes" id="UP000246800">
    <property type="component" value="Unassembled WGS sequence"/>
</dbReference>
<dbReference type="EMBL" id="QEIT01000004">
    <property type="protein sequence ID" value="PWZ77327.1"/>
    <property type="molecule type" value="Genomic_DNA"/>
</dbReference>
<protein>
    <recommendedName>
        <fullName evidence="1">RCK C-terminal domain-containing protein</fullName>
    </recommendedName>
</protein>
<evidence type="ECO:0000313" key="9">
    <source>
        <dbReference type="Proteomes" id="UP000256409"/>
    </source>
</evidence>
<evidence type="ECO:0000313" key="2">
    <source>
        <dbReference type="EMBL" id="EGQ4385023.1"/>
    </source>
</evidence>
<dbReference type="Gene3D" id="3.30.70.1450">
    <property type="entry name" value="Regulator of K+ conductance, C-terminal domain"/>
    <property type="match status" value="1"/>
</dbReference>
<dbReference type="GO" id="GO:0006813">
    <property type="term" value="P:potassium ion transport"/>
    <property type="evidence" value="ECO:0007669"/>
    <property type="project" value="InterPro"/>
</dbReference>
<feature type="domain" description="RCK C-terminal" evidence="1">
    <location>
        <begin position="75"/>
        <end position="159"/>
    </location>
</feature>
<dbReference type="OrthoDB" id="67547at2"/>
<reference evidence="7 8" key="1">
    <citation type="journal article" date="2018" name="Vet. Microbiol.">
        <title>Clonal diversity and geographic distribution of methicillin-resistant Staphylococcus pseudintermedius from Australian animals: Discovery of novel sequence types.</title>
        <authorList>
            <person name="Worthing K.A."/>
            <person name="Abraham S."/>
            <person name="Coombs G.W."/>
            <person name="Pang S."/>
            <person name="Saputra S."/>
            <person name="Jordan D."/>
            <person name="Trott D.J."/>
            <person name="Norris J.M."/>
        </authorList>
    </citation>
    <scope>NUCLEOTIDE SEQUENCE [LARGE SCALE GENOMIC DNA]</scope>
    <source>
        <strain evidence="3 8">ST525 1</strain>
        <strain evidence="4 7">ST71 3</strain>
    </source>
</reference>
<reference evidence="5 10" key="5">
    <citation type="submission" date="2020-12" db="EMBL/GenBank/DDBJ databases">
        <title>Whole genome sequencing and de novo assembly of Staphylococcus pseudintermedius: a novel pangenome approach to unravel pathogenesis of canine pyoderma.</title>
        <authorList>
            <person name="Ferrer L."/>
            <person name="Perez D."/>
            <person name="Fonticoba R."/>
            <person name="Vines J."/>
            <person name="Fabregas N."/>
            <person name="Madronero S."/>
            <person name="Meroni G."/>
            <person name="Martino P."/>
            <person name="Martinez S."/>
            <person name="Cusco A."/>
            <person name="Migura L."/>
            <person name="Francino O."/>
        </authorList>
    </citation>
    <scope>NUCLEOTIDE SEQUENCE [LARGE SCALE GENOMIC DNA]</scope>
    <source>
        <strain evidence="5 10">HSP080</strain>
    </source>
</reference>
<sequence length="161" mass="17997">MEGQIIPGVGTKYSLTTANNDIVHVILHYNGKREIYITDEDEDVLANIGLNETEAREIALKLMDVNHDTMEKQAFERFSLLRKQMLVDWIKVSQLSPLKGINIEEAEHRVPNGVNIVGISRGSDIIAKPESTELIHEGDILLVIGYNEAVSEFEAVCRPEG</sequence>
<dbReference type="Pfam" id="PF25991">
    <property type="entry name" value="KhtT_N"/>
    <property type="match status" value="1"/>
</dbReference>
<dbReference type="InterPro" id="IPR026278">
    <property type="entry name" value="KhtT"/>
</dbReference>
<evidence type="ECO:0000313" key="4">
    <source>
        <dbReference type="EMBL" id="PWZ99632.1"/>
    </source>
</evidence>
<evidence type="ECO:0000259" key="1">
    <source>
        <dbReference type="PROSITE" id="PS51202"/>
    </source>
</evidence>
<dbReference type="STRING" id="937773.SPSINT_2370"/>
<dbReference type="eggNOG" id="COG0490">
    <property type="taxonomic scope" value="Bacteria"/>
</dbReference>
<dbReference type="Proteomes" id="UP000595859">
    <property type="component" value="Chromosome"/>
</dbReference>
<proteinExistence type="predicted"/>
<evidence type="ECO:0000313" key="8">
    <source>
        <dbReference type="Proteomes" id="UP000246800"/>
    </source>
</evidence>
<dbReference type="EMBL" id="QEIV01000107">
    <property type="protein sequence ID" value="PWZ99632.1"/>
    <property type="molecule type" value="Genomic_DNA"/>
</dbReference>
<evidence type="ECO:0000313" key="5">
    <source>
        <dbReference type="EMBL" id="QQM98194.1"/>
    </source>
</evidence>
<name>A0A161WJS9_STAPS</name>
<reference evidence="2 11" key="4">
    <citation type="submission" date="2018-11" db="EMBL/GenBank/DDBJ databases">
        <authorList>
            <consortium name="Veterinary Laboratory Investigation and Response Network"/>
        </authorList>
    </citation>
    <scope>NUCLEOTIDE SEQUENCE [LARGE SCALE GENOMIC DNA]</scope>
    <source>
        <strain evidence="2 11">SPSE-18-VL-LA-PA-Ryan-0021</strain>
    </source>
</reference>
<dbReference type="EMBL" id="CP066884">
    <property type="protein sequence ID" value="QQM98194.1"/>
    <property type="molecule type" value="Genomic_DNA"/>
</dbReference>
<reference evidence="6" key="2">
    <citation type="journal article" date="2018" name="Vet. Microbiol.">
        <title>Methicillin-resistant staphylococci amongst veterinary personnel, personnel-owned pets, patients and the hospital environment of two small animal veterinary hospitals.</title>
        <authorList>
            <person name="Worthing K.A."/>
            <person name="Brown J."/>
            <person name="Gerber L."/>
            <person name="Abraham S."/>
            <person name="Trott D."/>
            <person name="Norris J.M."/>
        </authorList>
    </citation>
    <scope>NUCLEOTIDE SEQUENCE</scope>
    <source>
        <strain evidence="6">ST496-2</strain>
    </source>
</reference>
<evidence type="ECO:0000313" key="6">
    <source>
        <dbReference type="EMBL" id="REA83502.1"/>
    </source>
</evidence>
<dbReference type="PIRSF" id="PIRSF005028">
    <property type="entry name" value="KhtT"/>
    <property type="match status" value="1"/>
</dbReference>
<dbReference type="AlphaFoldDB" id="A0A161WJS9"/>
<dbReference type="InterPro" id="IPR058776">
    <property type="entry name" value="KhtT-like_N"/>
</dbReference>
<evidence type="ECO:0000313" key="10">
    <source>
        <dbReference type="Proteomes" id="UP000595859"/>
    </source>
</evidence>
<evidence type="ECO:0000313" key="3">
    <source>
        <dbReference type="EMBL" id="PWZ77327.1"/>
    </source>
</evidence>
<dbReference type="SUPFAM" id="SSF116726">
    <property type="entry name" value="TrkA C-terminal domain-like"/>
    <property type="match status" value="1"/>
</dbReference>
<keyword evidence="11" id="KW-1185">Reference proteome</keyword>
<evidence type="ECO:0000313" key="11">
    <source>
        <dbReference type="Proteomes" id="UP000600220"/>
    </source>
</evidence>
<dbReference type="InterPro" id="IPR036721">
    <property type="entry name" value="RCK_C_sf"/>
</dbReference>
<dbReference type="PROSITE" id="PS51202">
    <property type="entry name" value="RCK_C"/>
    <property type="match status" value="1"/>
</dbReference>
<dbReference type="EMBL" id="QQPC01000010">
    <property type="protein sequence ID" value="REA83502.1"/>
    <property type="molecule type" value="Genomic_DNA"/>
</dbReference>
<evidence type="ECO:0000313" key="7">
    <source>
        <dbReference type="Proteomes" id="UP000246351"/>
    </source>
</evidence>
<dbReference type="Proteomes" id="UP000600220">
    <property type="component" value="Unassembled WGS sequence"/>
</dbReference>